<keyword evidence="4" id="KW-0158">Chromosome</keyword>
<accession>A0A067PXF3</accession>
<feature type="compositionally biased region" description="Basic residues" evidence="9">
    <location>
        <begin position="333"/>
        <end position="345"/>
    </location>
</feature>
<feature type="region of interest" description="Disordered" evidence="9">
    <location>
        <begin position="121"/>
        <end position="141"/>
    </location>
</feature>
<dbReference type="Gene3D" id="2.40.50.140">
    <property type="entry name" value="Nucleic acid-binding proteins"/>
    <property type="match status" value="1"/>
</dbReference>
<proteinExistence type="predicted"/>
<evidence type="ECO:0000313" key="10">
    <source>
        <dbReference type="EMBL" id="KDQ58565.1"/>
    </source>
</evidence>
<evidence type="ECO:0000256" key="4">
    <source>
        <dbReference type="ARBA" id="ARBA00022454"/>
    </source>
</evidence>
<feature type="region of interest" description="Disordered" evidence="9">
    <location>
        <begin position="236"/>
        <end position="282"/>
    </location>
</feature>
<evidence type="ECO:0000256" key="5">
    <source>
        <dbReference type="ARBA" id="ARBA00022895"/>
    </source>
</evidence>
<evidence type="ECO:0000256" key="2">
    <source>
        <dbReference type="ARBA" id="ARBA00004574"/>
    </source>
</evidence>
<dbReference type="AlphaFoldDB" id="A0A067PXF3"/>
<dbReference type="EMBL" id="KL197717">
    <property type="protein sequence ID" value="KDQ58565.1"/>
    <property type="molecule type" value="Genomic_DNA"/>
</dbReference>
<dbReference type="InParanoid" id="A0A067PXF3"/>
<keyword evidence="6" id="KW-0238">DNA-binding</keyword>
<dbReference type="InterPro" id="IPR012340">
    <property type="entry name" value="NA-bd_OB-fold"/>
</dbReference>
<feature type="region of interest" description="Disordered" evidence="9">
    <location>
        <begin position="301"/>
        <end position="364"/>
    </location>
</feature>
<dbReference type="HOGENOM" id="CLU_019576_0_0_1"/>
<keyword evidence="7" id="KW-0539">Nucleus</keyword>
<evidence type="ECO:0000256" key="8">
    <source>
        <dbReference type="ARBA" id="ARBA00030039"/>
    </source>
</evidence>
<feature type="region of interest" description="Disordered" evidence="9">
    <location>
        <begin position="21"/>
        <end position="41"/>
    </location>
</feature>
<feature type="region of interest" description="Disordered" evidence="9">
    <location>
        <begin position="415"/>
        <end position="440"/>
    </location>
</feature>
<evidence type="ECO:0000256" key="1">
    <source>
        <dbReference type="ARBA" id="ARBA00004123"/>
    </source>
</evidence>
<dbReference type="OrthoDB" id="77828at2759"/>
<dbReference type="GO" id="GO:0000781">
    <property type="term" value="C:chromosome, telomeric region"/>
    <property type="evidence" value="ECO:0007669"/>
    <property type="project" value="UniProtKB-SubCell"/>
</dbReference>
<dbReference type="SUPFAM" id="SSF50249">
    <property type="entry name" value="Nucleic acid-binding proteins"/>
    <property type="match status" value="1"/>
</dbReference>
<evidence type="ECO:0000256" key="9">
    <source>
        <dbReference type="SAM" id="MobiDB-lite"/>
    </source>
</evidence>
<dbReference type="PANTHER" id="PTHR13989">
    <property type="entry name" value="REPLICATION PROTEIN A-RELATED"/>
    <property type="match status" value="1"/>
</dbReference>
<dbReference type="GO" id="GO:0005634">
    <property type="term" value="C:nucleus"/>
    <property type="evidence" value="ECO:0007669"/>
    <property type="project" value="UniProtKB-SubCell"/>
</dbReference>
<comment type="subcellular location">
    <subcellularLocation>
        <location evidence="2">Chromosome</location>
        <location evidence="2">Telomere</location>
    </subcellularLocation>
    <subcellularLocation>
        <location evidence="1">Nucleus</location>
    </subcellularLocation>
</comment>
<feature type="compositionally biased region" description="Low complexity" evidence="9">
    <location>
        <begin position="249"/>
        <end position="272"/>
    </location>
</feature>
<reference evidence="11" key="1">
    <citation type="journal article" date="2014" name="Proc. Natl. Acad. Sci. U.S.A.">
        <title>Extensive sampling of basidiomycete genomes demonstrates inadequacy of the white-rot/brown-rot paradigm for wood decay fungi.</title>
        <authorList>
            <person name="Riley R."/>
            <person name="Salamov A.A."/>
            <person name="Brown D.W."/>
            <person name="Nagy L.G."/>
            <person name="Floudas D."/>
            <person name="Held B.W."/>
            <person name="Levasseur A."/>
            <person name="Lombard V."/>
            <person name="Morin E."/>
            <person name="Otillar R."/>
            <person name="Lindquist E.A."/>
            <person name="Sun H."/>
            <person name="LaButti K.M."/>
            <person name="Schmutz J."/>
            <person name="Jabbour D."/>
            <person name="Luo H."/>
            <person name="Baker S.E."/>
            <person name="Pisabarro A.G."/>
            <person name="Walton J.D."/>
            <person name="Blanchette R.A."/>
            <person name="Henrissat B."/>
            <person name="Martin F."/>
            <person name="Cullen D."/>
            <person name="Hibbett D.S."/>
            <person name="Grigoriev I.V."/>
        </authorList>
    </citation>
    <scope>NUCLEOTIDE SEQUENCE [LARGE SCALE GENOMIC DNA]</scope>
    <source>
        <strain evidence="11">MUCL 33604</strain>
    </source>
</reference>
<keyword evidence="11" id="KW-1185">Reference proteome</keyword>
<organism evidence="10 11">
    <name type="scientific">Jaapia argillacea MUCL 33604</name>
    <dbReference type="NCBI Taxonomy" id="933084"/>
    <lineage>
        <taxon>Eukaryota</taxon>
        <taxon>Fungi</taxon>
        <taxon>Dikarya</taxon>
        <taxon>Basidiomycota</taxon>
        <taxon>Agaricomycotina</taxon>
        <taxon>Agaricomycetes</taxon>
        <taxon>Agaricomycetidae</taxon>
        <taxon>Jaapiales</taxon>
        <taxon>Jaapiaceae</taxon>
        <taxon>Jaapia</taxon>
    </lineage>
</organism>
<gene>
    <name evidence="10" type="ORF">JAAARDRAFT_671986</name>
</gene>
<evidence type="ECO:0000313" key="11">
    <source>
        <dbReference type="Proteomes" id="UP000027265"/>
    </source>
</evidence>
<dbReference type="PANTHER" id="PTHR13989:SF33">
    <property type="entry name" value="CST COMPLEX SUBUNIT STN1"/>
    <property type="match status" value="1"/>
</dbReference>
<evidence type="ECO:0000256" key="6">
    <source>
        <dbReference type="ARBA" id="ARBA00023125"/>
    </source>
</evidence>
<dbReference type="STRING" id="933084.A0A067PXF3"/>
<evidence type="ECO:0000256" key="7">
    <source>
        <dbReference type="ARBA" id="ARBA00023242"/>
    </source>
</evidence>
<keyword evidence="5" id="KW-0779">Telomere</keyword>
<protein>
    <recommendedName>
        <fullName evidence="3">CST complex subunit STN1</fullName>
    </recommendedName>
    <alternativeName>
        <fullName evidence="8">Suppressor of cdc thirteen homolog</fullName>
    </alternativeName>
</protein>
<name>A0A067PXF3_9AGAM</name>
<evidence type="ECO:0000256" key="3">
    <source>
        <dbReference type="ARBA" id="ARBA00017411"/>
    </source>
</evidence>
<dbReference type="Proteomes" id="UP000027265">
    <property type="component" value="Unassembled WGS sequence"/>
</dbReference>
<sequence>MSFTSTIPPITSRTNAVKVNLSPSKKRPISPDGAFSDSGPAPSSREIWQWTLTKAAIAPCFVKDVFDMKESGVRANDDYFWLGRVPCRTVQLVGVLVGVQAYEKRVIYYVDDGSAVIECAHKHQPPPSTPRKSNKPRSKYQPIASSSVVATPLEVALARPIAGVGTSVRIVGRVKTYKRTRQIEVDEIDRCLSVNDEPNHWRMVASLHRDHYSLPIPFVVPAAVALVATASVLPHAEEPQTPKRSNPLPNSSPFSTRTTSSPAKSIPHASPPRLRHPSRLHRQDLTANTFRIYLKHYMDHATPPRTTGLGDNLSDLRSESTDDEDGFPETPTKRIHHRQRGSRHRLSGEVVDSTPRPGKKISGSAYCHYTPKPYRCNSAVKDEDVRPGGFHGFTLSYLRRVPELAHLASRIVQAEGRRRAREERKAGKTKPADTKPKEKLKTKTKRLFVWAVVKLHEEGSIVLWDGPVRDVDMVHCGDMWKGGNDSVASRTGVSMLSCSSTAIGFESEDEDEGELSDPPVGEDAYIPLNAAYLANVVEAAIKSLTERSVTKTLRSFQRPPAPDGPTKDEITRYLKKSDERWARLGDWIVQETLELLKEEGRVWSVASDRWLLCSPEC</sequence>
<dbReference type="GO" id="GO:0003677">
    <property type="term" value="F:DNA binding"/>
    <property type="evidence" value="ECO:0007669"/>
    <property type="project" value="UniProtKB-KW"/>
</dbReference>
<dbReference type="InterPro" id="IPR040260">
    <property type="entry name" value="RFA2-like"/>
</dbReference>